<dbReference type="Proteomes" id="UP000789595">
    <property type="component" value="Unassembled WGS sequence"/>
</dbReference>
<evidence type="ECO:0000256" key="1">
    <source>
        <dbReference type="SAM" id="MobiDB-lite"/>
    </source>
</evidence>
<dbReference type="OrthoDB" id="193164at2759"/>
<evidence type="ECO:0000313" key="4">
    <source>
        <dbReference type="Proteomes" id="UP000789595"/>
    </source>
</evidence>
<evidence type="ECO:0000313" key="2">
    <source>
        <dbReference type="EMBL" id="CAE0691604.1"/>
    </source>
</evidence>
<feature type="region of interest" description="Disordered" evidence="1">
    <location>
        <begin position="309"/>
        <end position="335"/>
    </location>
</feature>
<gene>
    <name evidence="2" type="ORF">PCAL00307_LOCUS7040</name>
    <name evidence="3" type="ORF">PECAL_3P04770</name>
</gene>
<dbReference type="EMBL" id="HBIW01008316">
    <property type="protein sequence ID" value="CAE0691604.1"/>
    <property type="molecule type" value="Transcribed_RNA"/>
</dbReference>
<feature type="region of interest" description="Disordered" evidence="1">
    <location>
        <begin position="169"/>
        <end position="259"/>
    </location>
</feature>
<feature type="compositionally biased region" description="Basic residues" evidence="1">
    <location>
        <begin position="23"/>
        <end position="32"/>
    </location>
</feature>
<feature type="compositionally biased region" description="Low complexity" evidence="1">
    <location>
        <begin position="240"/>
        <end position="250"/>
    </location>
</feature>
<accession>A0A7S4E5E9</accession>
<reference evidence="2" key="1">
    <citation type="submission" date="2021-01" db="EMBL/GenBank/DDBJ databases">
        <authorList>
            <person name="Corre E."/>
            <person name="Pelletier E."/>
            <person name="Niang G."/>
            <person name="Scheremetjew M."/>
            <person name="Finn R."/>
            <person name="Kale V."/>
            <person name="Holt S."/>
            <person name="Cochrane G."/>
            <person name="Meng A."/>
            <person name="Brown T."/>
            <person name="Cohen L."/>
        </authorList>
    </citation>
    <scope>NUCLEOTIDE SEQUENCE</scope>
    <source>
        <strain evidence="2">CCMP1756</strain>
    </source>
</reference>
<protein>
    <submittedName>
        <fullName evidence="2">Uncharacterized protein</fullName>
    </submittedName>
</protein>
<keyword evidence="4" id="KW-1185">Reference proteome</keyword>
<dbReference type="AlphaFoldDB" id="A0A7S4E5E9"/>
<name>A0A7S4E5E9_9STRA</name>
<feature type="region of interest" description="Disordered" evidence="1">
    <location>
        <begin position="16"/>
        <end position="48"/>
    </location>
</feature>
<reference evidence="3" key="2">
    <citation type="submission" date="2021-11" db="EMBL/GenBank/DDBJ databases">
        <authorList>
            <consortium name="Genoscope - CEA"/>
            <person name="William W."/>
        </authorList>
    </citation>
    <scope>NUCLEOTIDE SEQUENCE</scope>
</reference>
<dbReference type="EMBL" id="CAKKNE010000003">
    <property type="protein sequence ID" value="CAH0370581.1"/>
    <property type="molecule type" value="Genomic_DNA"/>
</dbReference>
<evidence type="ECO:0000313" key="3">
    <source>
        <dbReference type="EMBL" id="CAH0370581.1"/>
    </source>
</evidence>
<sequence length="335" mass="36823">MLCSERRIEKNLFFAEHDERPRSSRRYRRRAHQQPPNAPQAPETDRKTMSRNASILVDISDVPDSALESVEDGLTYDAVTNYARAAKGTAQSCVMCGCGASKGVVIPRQNKDVCRDCDKAMWRHRSSGCFFKWCKGCKNFLHVGTFSQKLDAAKCDRCRERGRTSYLLKKRTASGTTKAPSSRSSSRPVKVDATAASSLVALARTAPASESSSDDDDDDRMSANFGSTLQEYQRKRSRSESLGSEAESSSPEPPAEDESSGMLFELANIHARILAVESRAALVEPLEKRVAELERELAAATAARARLAAKLGEADDESSEGSRPRLISFDTERSS</sequence>
<proteinExistence type="predicted"/>
<organism evidence="2">
    <name type="scientific">Pelagomonas calceolata</name>
    <dbReference type="NCBI Taxonomy" id="35677"/>
    <lineage>
        <taxon>Eukaryota</taxon>
        <taxon>Sar</taxon>
        <taxon>Stramenopiles</taxon>
        <taxon>Ochrophyta</taxon>
        <taxon>Pelagophyceae</taxon>
        <taxon>Pelagomonadales</taxon>
        <taxon>Pelagomonadaceae</taxon>
        <taxon>Pelagomonas</taxon>
    </lineage>
</organism>